<dbReference type="PRINTS" id="PR00385">
    <property type="entry name" value="P450"/>
</dbReference>
<keyword evidence="3" id="KW-0349">Heme</keyword>
<accession>A0A7J6WT08</accession>
<dbReference type="GO" id="GO:0044550">
    <property type="term" value="P:secondary metabolite biosynthetic process"/>
    <property type="evidence" value="ECO:0007669"/>
    <property type="project" value="UniProtKB-ARBA"/>
</dbReference>
<dbReference type="GO" id="GO:0005506">
    <property type="term" value="F:iron ion binding"/>
    <property type="evidence" value="ECO:0007669"/>
    <property type="project" value="InterPro"/>
</dbReference>
<dbReference type="GO" id="GO:0016705">
    <property type="term" value="F:oxidoreductase activity, acting on paired donors, with incorporation or reduction of molecular oxygen"/>
    <property type="evidence" value="ECO:0007669"/>
    <property type="project" value="InterPro"/>
</dbReference>
<dbReference type="PRINTS" id="PR00463">
    <property type="entry name" value="EP450I"/>
</dbReference>
<proteinExistence type="inferred from homology"/>
<evidence type="ECO:0000256" key="6">
    <source>
        <dbReference type="ARBA" id="ARBA00022989"/>
    </source>
</evidence>
<dbReference type="GO" id="GO:0016020">
    <property type="term" value="C:membrane"/>
    <property type="evidence" value="ECO:0007669"/>
    <property type="project" value="UniProtKB-SubCell"/>
</dbReference>
<evidence type="ECO:0000256" key="1">
    <source>
        <dbReference type="ARBA" id="ARBA00004370"/>
    </source>
</evidence>
<reference evidence="11 12" key="1">
    <citation type="submission" date="2020-06" db="EMBL/GenBank/DDBJ databases">
        <title>Transcriptomic and genomic resources for Thalictrum thalictroides and T. hernandezii: Facilitating candidate gene discovery in an emerging model plant lineage.</title>
        <authorList>
            <person name="Arias T."/>
            <person name="Riano-Pachon D.M."/>
            <person name="Di Stilio V.S."/>
        </authorList>
    </citation>
    <scope>NUCLEOTIDE SEQUENCE [LARGE SCALE GENOMIC DNA]</scope>
    <source>
        <strain evidence="12">cv. WT478/WT964</strain>
        <tissue evidence="11">Leaves</tissue>
    </source>
</reference>
<evidence type="ECO:0000256" key="5">
    <source>
        <dbReference type="ARBA" id="ARBA00022723"/>
    </source>
</evidence>
<dbReference type="GO" id="GO:0004497">
    <property type="term" value="F:monooxygenase activity"/>
    <property type="evidence" value="ECO:0007669"/>
    <property type="project" value="UniProtKB-KW"/>
</dbReference>
<evidence type="ECO:0000256" key="8">
    <source>
        <dbReference type="ARBA" id="ARBA00023004"/>
    </source>
</evidence>
<protein>
    <submittedName>
        <fullName evidence="11">Cytochrome p450</fullName>
    </submittedName>
</protein>
<keyword evidence="8" id="KW-0408">Iron</keyword>
<dbReference type="EMBL" id="JABWDY010010640">
    <property type="protein sequence ID" value="KAF5200534.1"/>
    <property type="molecule type" value="Genomic_DNA"/>
</dbReference>
<keyword evidence="10" id="KW-0472">Membrane</keyword>
<keyword evidence="7" id="KW-0560">Oxidoreductase</keyword>
<dbReference type="GO" id="GO:0020037">
    <property type="term" value="F:heme binding"/>
    <property type="evidence" value="ECO:0007669"/>
    <property type="project" value="InterPro"/>
</dbReference>
<dbReference type="Proteomes" id="UP000554482">
    <property type="component" value="Unassembled WGS sequence"/>
</dbReference>
<name>A0A7J6WT08_THATH</name>
<gene>
    <name evidence="11" type="ORF">FRX31_009877</name>
</gene>
<dbReference type="InterPro" id="IPR036396">
    <property type="entry name" value="Cyt_P450_sf"/>
</dbReference>
<dbReference type="Gene3D" id="1.10.630.10">
    <property type="entry name" value="Cytochrome P450"/>
    <property type="match status" value="1"/>
</dbReference>
<dbReference type="Pfam" id="PF00067">
    <property type="entry name" value="p450"/>
    <property type="match status" value="1"/>
</dbReference>
<evidence type="ECO:0000256" key="7">
    <source>
        <dbReference type="ARBA" id="ARBA00023002"/>
    </source>
</evidence>
<sequence>MMPTMVSCIENMLRRWGKVDGKEIEVLEEFRVLTSNVISKTAFGSNYIEGQDIFDMLTKLMSIVAANANKIKLPIIGKFVKSSDEREAEKLTRKIRASFIEIIKRRQEQIPNGELTGYGSDFLGLLVDANRDNDEEERISIDDIIDECKTFYTAGHEMTMLLLTWTMLLLAIHSDWQEKARKEVFDIFGENPPNVEDNSMSKLKTMTMIINESLRLYPPVLVLRRMTDHQVR</sequence>
<keyword evidence="5" id="KW-0479">Metal-binding</keyword>
<dbReference type="AlphaFoldDB" id="A0A7J6WT08"/>
<dbReference type="InterPro" id="IPR002401">
    <property type="entry name" value="Cyt_P450_E_grp-I"/>
</dbReference>
<keyword evidence="12" id="KW-1185">Reference proteome</keyword>
<dbReference type="SUPFAM" id="SSF48264">
    <property type="entry name" value="Cytochrome P450"/>
    <property type="match status" value="1"/>
</dbReference>
<dbReference type="InterPro" id="IPR050665">
    <property type="entry name" value="Cytochrome_P450_Monooxygen"/>
</dbReference>
<evidence type="ECO:0000256" key="10">
    <source>
        <dbReference type="ARBA" id="ARBA00023136"/>
    </source>
</evidence>
<comment type="subcellular location">
    <subcellularLocation>
        <location evidence="1">Membrane</location>
    </subcellularLocation>
</comment>
<evidence type="ECO:0000256" key="2">
    <source>
        <dbReference type="ARBA" id="ARBA00010617"/>
    </source>
</evidence>
<keyword evidence="4" id="KW-0812">Transmembrane</keyword>
<dbReference type="OrthoDB" id="1470350at2759"/>
<keyword evidence="9" id="KW-0503">Monooxygenase</keyword>
<comment type="caution">
    <text evidence="11">The sequence shown here is derived from an EMBL/GenBank/DDBJ whole genome shotgun (WGS) entry which is preliminary data.</text>
</comment>
<keyword evidence="6" id="KW-1133">Transmembrane helix</keyword>
<organism evidence="11 12">
    <name type="scientific">Thalictrum thalictroides</name>
    <name type="common">Rue-anemone</name>
    <name type="synonym">Anemone thalictroides</name>
    <dbReference type="NCBI Taxonomy" id="46969"/>
    <lineage>
        <taxon>Eukaryota</taxon>
        <taxon>Viridiplantae</taxon>
        <taxon>Streptophyta</taxon>
        <taxon>Embryophyta</taxon>
        <taxon>Tracheophyta</taxon>
        <taxon>Spermatophyta</taxon>
        <taxon>Magnoliopsida</taxon>
        <taxon>Ranunculales</taxon>
        <taxon>Ranunculaceae</taxon>
        <taxon>Thalictroideae</taxon>
        <taxon>Thalictrum</taxon>
    </lineage>
</organism>
<dbReference type="InterPro" id="IPR001128">
    <property type="entry name" value="Cyt_P450"/>
</dbReference>
<comment type="similarity">
    <text evidence="2">Belongs to the cytochrome P450 family.</text>
</comment>
<evidence type="ECO:0000256" key="3">
    <source>
        <dbReference type="ARBA" id="ARBA00022617"/>
    </source>
</evidence>
<dbReference type="PANTHER" id="PTHR24282:SF236">
    <property type="entry name" value="CYTOCHROME P450"/>
    <property type="match status" value="1"/>
</dbReference>
<evidence type="ECO:0000256" key="9">
    <source>
        <dbReference type="ARBA" id="ARBA00023033"/>
    </source>
</evidence>
<evidence type="ECO:0000256" key="4">
    <source>
        <dbReference type="ARBA" id="ARBA00022692"/>
    </source>
</evidence>
<evidence type="ECO:0000313" key="12">
    <source>
        <dbReference type="Proteomes" id="UP000554482"/>
    </source>
</evidence>
<evidence type="ECO:0000313" key="11">
    <source>
        <dbReference type="EMBL" id="KAF5200534.1"/>
    </source>
</evidence>
<dbReference type="PANTHER" id="PTHR24282">
    <property type="entry name" value="CYTOCHROME P450 FAMILY MEMBER"/>
    <property type="match status" value="1"/>
</dbReference>